<dbReference type="InterPro" id="IPR036388">
    <property type="entry name" value="WH-like_DNA-bd_sf"/>
</dbReference>
<organism evidence="8 9">
    <name type="scientific">Lacisediminihabitans changchengi</name>
    <dbReference type="NCBI Taxonomy" id="2787634"/>
    <lineage>
        <taxon>Bacteria</taxon>
        <taxon>Bacillati</taxon>
        <taxon>Actinomycetota</taxon>
        <taxon>Actinomycetes</taxon>
        <taxon>Micrococcales</taxon>
        <taxon>Microbacteriaceae</taxon>
        <taxon>Lacisediminihabitans</taxon>
    </lineage>
</organism>
<dbReference type="GO" id="GO:0006282">
    <property type="term" value="P:regulation of DNA repair"/>
    <property type="evidence" value="ECO:0007669"/>
    <property type="project" value="UniProtKB-UniRule"/>
</dbReference>
<dbReference type="HAMAP" id="MF_01114">
    <property type="entry name" value="RecX"/>
    <property type="match status" value="1"/>
</dbReference>
<protein>
    <recommendedName>
        <fullName evidence="3 5">Regulatory protein RecX</fullName>
    </recommendedName>
</protein>
<evidence type="ECO:0000313" key="9">
    <source>
        <dbReference type="Proteomes" id="UP000636458"/>
    </source>
</evidence>
<dbReference type="EMBL" id="JAEPES010000002">
    <property type="protein sequence ID" value="MBK4347608.1"/>
    <property type="molecule type" value="Genomic_DNA"/>
</dbReference>
<dbReference type="Pfam" id="PF02631">
    <property type="entry name" value="RecX_HTH2"/>
    <property type="match status" value="1"/>
</dbReference>
<dbReference type="Pfam" id="PF21981">
    <property type="entry name" value="RecX_HTH3"/>
    <property type="match status" value="1"/>
</dbReference>
<comment type="function">
    <text evidence="5">Modulates RecA activity.</text>
</comment>
<evidence type="ECO:0000259" key="7">
    <source>
        <dbReference type="Pfam" id="PF21981"/>
    </source>
</evidence>
<evidence type="ECO:0000256" key="5">
    <source>
        <dbReference type="HAMAP-Rule" id="MF_01114"/>
    </source>
</evidence>
<keyword evidence="9" id="KW-1185">Reference proteome</keyword>
<dbReference type="Gene3D" id="1.10.10.10">
    <property type="entry name" value="Winged helix-like DNA-binding domain superfamily/Winged helix DNA-binding domain"/>
    <property type="match status" value="3"/>
</dbReference>
<feature type="domain" description="RecX second three-helical" evidence="6">
    <location>
        <begin position="42"/>
        <end position="83"/>
    </location>
</feature>
<name>A0A934SL79_9MICO</name>
<evidence type="ECO:0000256" key="2">
    <source>
        <dbReference type="ARBA" id="ARBA00009695"/>
    </source>
</evidence>
<proteinExistence type="inferred from homology"/>
<sequence>MHALTRRGMSRWELEKTLLSRDFEPEAVEEELDRLERVGLLDDGALAETLVRTQHERKGLGRSALTAELRRRHIDQEHIDAAMEQVHDDDEQSRATELAVKRAPQLRSYDTETAKRRLTGFLMRKGYASSVVRNAVDEALSGRSSGSSSGVRFR</sequence>
<evidence type="ECO:0000256" key="1">
    <source>
        <dbReference type="ARBA" id="ARBA00004496"/>
    </source>
</evidence>
<dbReference type="GO" id="GO:0005737">
    <property type="term" value="C:cytoplasm"/>
    <property type="evidence" value="ECO:0007669"/>
    <property type="project" value="UniProtKB-SubCell"/>
</dbReference>
<comment type="similarity">
    <text evidence="2 5">Belongs to the RecX family.</text>
</comment>
<dbReference type="Proteomes" id="UP000636458">
    <property type="component" value="Unassembled WGS sequence"/>
</dbReference>
<dbReference type="PANTHER" id="PTHR33602:SF1">
    <property type="entry name" value="REGULATORY PROTEIN RECX FAMILY PROTEIN"/>
    <property type="match status" value="1"/>
</dbReference>
<evidence type="ECO:0000256" key="4">
    <source>
        <dbReference type="ARBA" id="ARBA00022490"/>
    </source>
</evidence>
<dbReference type="PANTHER" id="PTHR33602">
    <property type="entry name" value="REGULATORY PROTEIN RECX FAMILY PROTEIN"/>
    <property type="match status" value="1"/>
</dbReference>
<keyword evidence="4 5" id="KW-0963">Cytoplasm</keyword>
<dbReference type="InterPro" id="IPR053925">
    <property type="entry name" value="RecX_HTH_3rd"/>
</dbReference>
<comment type="caution">
    <text evidence="8">The sequence shown here is derived from an EMBL/GenBank/DDBJ whole genome shotgun (WGS) entry which is preliminary data.</text>
</comment>
<dbReference type="InterPro" id="IPR003783">
    <property type="entry name" value="Regulatory_RecX"/>
</dbReference>
<evidence type="ECO:0000313" key="8">
    <source>
        <dbReference type="EMBL" id="MBK4347608.1"/>
    </source>
</evidence>
<dbReference type="InterPro" id="IPR053924">
    <property type="entry name" value="RecX_HTH_2nd"/>
</dbReference>
<dbReference type="AlphaFoldDB" id="A0A934SL79"/>
<evidence type="ECO:0000256" key="3">
    <source>
        <dbReference type="ARBA" id="ARBA00018111"/>
    </source>
</evidence>
<gene>
    <name evidence="5" type="primary">recX</name>
    <name evidence="8" type="ORF">IV501_08175</name>
</gene>
<evidence type="ECO:0000259" key="6">
    <source>
        <dbReference type="Pfam" id="PF02631"/>
    </source>
</evidence>
<comment type="subcellular location">
    <subcellularLocation>
        <location evidence="1 5">Cytoplasm</location>
    </subcellularLocation>
</comment>
<accession>A0A934SL79</accession>
<feature type="domain" description="RecX third three-helical" evidence="7">
    <location>
        <begin position="89"/>
        <end position="136"/>
    </location>
</feature>
<reference evidence="8" key="1">
    <citation type="submission" date="2021-01" db="EMBL/GenBank/DDBJ databases">
        <title>Lacisediminihabitans sp. nov. strain G11-30, isolated from Antarctic Soil.</title>
        <authorList>
            <person name="Li J."/>
        </authorList>
    </citation>
    <scope>NUCLEOTIDE SEQUENCE</scope>
    <source>
        <strain evidence="8">G11-30</strain>
    </source>
</reference>